<protein>
    <submittedName>
        <fullName evidence="1">Uncharacterized protein</fullName>
    </submittedName>
</protein>
<dbReference type="Pfam" id="PF19785">
    <property type="entry name" value="UPF0738"/>
    <property type="match status" value="1"/>
</dbReference>
<dbReference type="AlphaFoldDB" id="A0A433RTQ8"/>
<evidence type="ECO:0000313" key="2">
    <source>
        <dbReference type="Proteomes" id="UP000288623"/>
    </source>
</evidence>
<accession>A0A433RTQ8</accession>
<proteinExistence type="predicted"/>
<evidence type="ECO:0000313" key="1">
    <source>
        <dbReference type="EMBL" id="RUS55526.1"/>
    </source>
</evidence>
<keyword evidence="2" id="KW-1185">Reference proteome</keyword>
<comment type="caution">
    <text evidence="1">The sequence shown here is derived from an EMBL/GenBank/DDBJ whole genome shotgun (WGS) entry which is preliminary data.</text>
</comment>
<dbReference type="OrthoDB" id="2966478at2"/>
<name>A0A433RTQ8_9BACL</name>
<dbReference type="InterPro" id="IPR020908">
    <property type="entry name" value="UPF0738"/>
</dbReference>
<organism evidence="1 2">
    <name type="scientific">Candidatus Kurthia intestinigallinarum</name>
    <dbReference type="NCBI Taxonomy" id="1562256"/>
    <lineage>
        <taxon>Bacteria</taxon>
        <taxon>Bacillati</taxon>
        <taxon>Bacillota</taxon>
        <taxon>Bacilli</taxon>
        <taxon>Bacillales</taxon>
        <taxon>Caryophanaceae</taxon>
        <taxon>Kurthia</taxon>
    </lineage>
</organism>
<gene>
    <name evidence="1" type="ORF">QI30_11390</name>
</gene>
<sequence length="127" mass="14028">MRNLLKAASAATENSVVHFNLNTLPQGQLTPAGQMITDSDNMTFIYLMDDGEGYSYVLFDEDVWPQLVEVLASDEDPILSWGTQQAVLTNFRDELEGLVYNIEGNSNYGEAFSHAVEEAFASILSEA</sequence>
<dbReference type="Proteomes" id="UP000288623">
    <property type="component" value="Unassembled WGS sequence"/>
</dbReference>
<dbReference type="EMBL" id="JTFC01000031">
    <property type="protein sequence ID" value="RUS55526.1"/>
    <property type="molecule type" value="Genomic_DNA"/>
</dbReference>
<dbReference type="RefSeq" id="WP_020189252.1">
    <property type="nucleotide sequence ID" value="NZ_JTFC01000031.1"/>
</dbReference>
<reference evidence="1 2" key="1">
    <citation type="submission" date="2014-11" db="EMBL/GenBank/DDBJ databases">
        <title>Genome sequence and analysis of novel Kurthia sp.</title>
        <authorList>
            <person name="Lawson J.N."/>
            <person name="Gonzalez J.E."/>
            <person name="Rinauldi L."/>
            <person name="Xuan Z."/>
            <person name="Firman A."/>
            <person name="Shaddox L."/>
            <person name="Trudeau A."/>
            <person name="Shah S."/>
            <person name="Reiman D."/>
        </authorList>
    </citation>
    <scope>NUCLEOTIDE SEQUENCE [LARGE SCALE GENOMIC DNA]</scope>
    <source>
        <strain evidence="1 2">3B1D</strain>
    </source>
</reference>